<organism evidence="5 6">
    <name type="scientific">Clitoria ternatea</name>
    <name type="common">Butterfly pea</name>
    <dbReference type="NCBI Taxonomy" id="43366"/>
    <lineage>
        <taxon>Eukaryota</taxon>
        <taxon>Viridiplantae</taxon>
        <taxon>Streptophyta</taxon>
        <taxon>Embryophyta</taxon>
        <taxon>Tracheophyta</taxon>
        <taxon>Spermatophyta</taxon>
        <taxon>Magnoliopsida</taxon>
        <taxon>eudicotyledons</taxon>
        <taxon>Gunneridae</taxon>
        <taxon>Pentapetalae</taxon>
        <taxon>rosids</taxon>
        <taxon>fabids</taxon>
        <taxon>Fabales</taxon>
        <taxon>Fabaceae</taxon>
        <taxon>Papilionoideae</taxon>
        <taxon>50 kb inversion clade</taxon>
        <taxon>NPAAA clade</taxon>
        <taxon>indigoferoid/millettioid clade</taxon>
        <taxon>Phaseoleae</taxon>
        <taxon>Clitoria</taxon>
    </lineage>
</organism>
<dbReference type="InterPro" id="IPR041118">
    <property type="entry name" value="Rx_N"/>
</dbReference>
<name>A0AAN9FTL3_CLITE</name>
<evidence type="ECO:0000256" key="1">
    <source>
        <dbReference type="ARBA" id="ARBA00022737"/>
    </source>
</evidence>
<keyword evidence="3" id="KW-0611">Plant defense</keyword>
<comment type="caution">
    <text evidence="5">The sequence shown here is derived from an EMBL/GenBank/DDBJ whole genome shotgun (WGS) entry which is preliminary data.</text>
</comment>
<reference evidence="5 6" key="1">
    <citation type="submission" date="2024-01" db="EMBL/GenBank/DDBJ databases">
        <title>The genomes of 5 underutilized Papilionoideae crops provide insights into root nodulation and disease resistance.</title>
        <authorList>
            <person name="Yuan L."/>
        </authorList>
    </citation>
    <scope>NUCLEOTIDE SEQUENCE [LARGE SCALE GENOMIC DNA]</scope>
    <source>
        <strain evidence="5">LY-2023</strain>
        <tissue evidence="5">Leaf</tissue>
    </source>
</reference>
<evidence type="ECO:0000256" key="3">
    <source>
        <dbReference type="ARBA" id="ARBA00022821"/>
    </source>
</evidence>
<keyword evidence="2" id="KW-0547">Nucleotide-binding</keyword>
<proteinExistence type="predicted"/>
<evidence type="ECO:0000313" key="6">
    <source>
        <dbReference type="Proteomes" id="UP001359559"/>
    </source>
</evidence>
<sequence length="301" mass="33947">MKMYLYSILQFKLFIKRLFFVKNLIFVEYFLLIESVFELRDVAWCVTAVIAGEGLLRIKIPAFSPHIENESLILFLWLATPEVANFIRGKKLDANLLQRLKNTLYAVEAVLNDAELKQINDSAVNKWLDDLKDAVYVADDLLDRLSTKAATQKEARANDGSKLASCVPKAPVIRYLEIVRSSKVVLQEVPHSVEDLSIEGRQVESLLSLKYGQSLTAVNCICFVIGNWDNLECFSLEGGMPPSLRSLNIENCEKLLRSPSLATMDMLTYLCIAGPYDGVKSFPEEGLVLLPPSLTHLLMWR</sequence>
<feature type="domain" description="Disease resistance N-terminal" evidence="4">
    <location>
        <begin position="94"/>
        <end position="154"/>
    </location>
</feature>
<evidence type="ECO:0000256" key="2">
    <source>
        <dbReference type="ARBA" id="ARBA00022741"/>
    </source>
</evidence>
<dbReference type="EMBL" id="JAYKXN010000006">
    <property type="protein sequence ID" value="KAK7278923.1"/>
    <property type="molecule type" value="Genomic_DNA"/>
</dbReference>
<evidence type="ECO:0000259" key="4">
    <source>
        <dbReference type="Pfam" id="PF18052"/>
    </source>
</evidence>
<dbReference type="GO" id="GO:0006952">
    <property type="term" value="P:defense response"/>
    <property type="evidence" value="ECO:0007669"/>
    <property type="project" value="UniProtKB-KW"/>
</dbReference>
<dbReference type="Gene3D" id="1.20.5.4130">
    <property type="match status" value="1"/>
</dbReference>
<dbReference type="GO" id="GO:0000166">
    <property type="term" value="F:nucleotide binding"/>
    <property type="evidence" value="ECO:0007669"/>
    <property type="project" value="UniProtKB-KW"/>
</dbReference>
<dbReference type="Proteomes" id="UP001359559">
    <property type="component" value="Unassembled WGS sequence"/>
</dbReference>
<dbReference type="Pfam" id="PF18052">
    <property type="entry name" value="Rx_N"/>
    <property type="match status" value="1"/>
</dbReference>
<accession>A0AAN9FTL3</accession>
<keyword evidence="6" id="KW-1185">Reference proteome</keyword>
<dbReference type="AlphaFoldDB" id="A0AAN9FTL3"/>
<protein>
    <recommendedName>
        <fullName evidence="4">Disease resistance N-terminal domain-containing protein</fullName>
    </recommendedName>
</protein>
<evidence type="ECO:0000313" key="5">
    <source>
        <dbReference type="EMBL" id="KAK7278923.1"/>
    </source>
</evidence>
<keyword evidence="1" id="KW-0677">Repeat</keyword>
<gene>
    <name evidence="5" type="ORF">RJT34_23962</name>
</gene>